<evidence type="ECO:0000256" key="7">
    <source>
        <dbReference type="SAM" id="MobiDB-lite"/>
    </source>
</evidence>
<dbReference type="PANTHER" id="PTHR32295">
    <property type="entry name" value="IQ-DOMAIN 5-RELATED"/>
    <property type="match status" value="1"/>
</dbReference>
<feature type="region of interest" description="Disordered" evidence="7">
    <location>
        <begin position="386"/>
        <end position="512"/>
    </location>
</feature>
<name>A0ABC9BW19_9POAL</name>
<dbReference type="Gene3D" id="1.20.5.190">
    <property type="match status" value="1"/>
</dbReference>
<comment type="similarity">
    <text evidence="5">Belongs to the IQD family.</text>
</comment>
<feature type="domain" description="DUF4005" evidence="8">
    <location>
        <begin position="439"/>
        <end position="525"/>
    </location>
</feature>
<evidence type="ECO:0000256" key="2">
    <source>
        <dbReference type="ARBA" id="ARBA00022490"/>
    </source>
</evidence>
<feature type="region of interest" description="Disordered" evidence="7">
    <location>
        <begin position="534"/>
        <end position="578"/>
    </location>
</feature>
<dbReference type="GO" id="GO:0005516">
    <property type="term" value="F:calmodulin binding"/>
    <property type="evidence" value="ECO:0007669"/>
    <property type="project" value="UniProtKB-KW"/>
</dbReference>
<feature type="region of interest" description="Disordered" evidence="7">
    <location>
        <begin position="1"/>
        <end position="94"/>
    </location>
</feature>
<dbReference type="InterPro" id="IPR000048">
    <property type="entry name" value="IQ_motif_EF-hand-BS"/>
</dbReference>
<evidence type="ECO:0000256" key="1">
    <source>
        <dbReference type="ARBA" id="ARBA00004496"/>
    </source>
</evidence>
<dbReference type="FunFam" id="1.20.5.190:FF:000062">
    <property type="entry name" value="IQ-domain 11"/>
    <property type="match status" value="1"/>
</dbReference>
<feature type="compositionally biased region" description="Basic residues" evidence="7">
    <location>
        <begin position="78"/>
        <end position="88"/>
    </location>
</feature>
<evidence type="ECO:0000313" key="10">
    <source>
        <dbReference type="Proteomes" id="UP001497457"/>
    </source>
</evidence>
<dbReference type="PANTHER" id="PTHR32295:SF6">
    <property type="entry name" value="PROTEIN IQ-DOMAIN 18"/>
    <property type="match status" value="1"/>
</dbReference>
<dbReference type="SMART" id="SM00015">
    <property type="entry name" value="IQ"/>
    <property type="match status" value="2"/>
</dbReference>
<organism evidence="9 10">
    <name type="scientific">Urochloa decumbens</name>
    <dbReference type="NCBI Taxonomy" id="240449"/>
    <lineage>
        <taxon>Eukaryota</taxon>
        <taxon>Viridiplantae</taxon>
        <taxon>Streptophyta</taxon>
        <taxon>Embryophyta</taxon>
        <taxon>Tracheophyta</taxon>
        <taxon>Spermatophyta</taxon>
        <taxon>Magnoliopsida</taxon>
        <taxon>Liliopsida</taxon>
        <taxon>Poales</taxon>
        <taxon>Poaceae</taxon>
        <taxon>PACMAD clade</taxon>
        <taxon>Panicoideae</taxon>
        <taxon>Panicodae</taxon>
        <taxon>Paniceae</taxon>
        <taxon>Melinidinae</taxon>
        <taxon>Urochloa</taxon>
    </lineage>
</organism>
<evidence type="ECO:0000259" key="8">
    <source>
        <dbReference type="Pfam" id="PF13178"/>
    </source>
</evidence>
<accession>A0ABC9BW19</accession>
<protein>
    <recommendedName>
        <fullName evidence="8">DUF4005 domain-containing protein</fullName>
    </recommendedName>
</protein>
<keyword evidence="3" id="KW-0677">Repeat</keyword>
<dbReference type="EMBL" id="OZ075138">
    <property type="protein sequence ID" value="CAL5009651.1"/>
    <property type="molecule type" value="Genomic_DNA"/>
</dbReference>
<gene>
    <name evidence="9" type="ORF">URODEC1_LOCUS69590</name>
</gene>
<dbReference type="PROSITE" id="PS50096">
    <property type="entry name" value="IQ"/>
    <property type="match status" value="2"/>
</dbReference>
<comment type="subunit">
    <text evidence="6">Binds to multiple calmodulin (CaM) in the presence of Ca(2+) and CaM-like proteins.</text>
</comment>
<evidence type="ECO:0000256" key="6">
    <source>
        <dbReference type="ARBA" id="ARBA00024378"/>
    </source>
</evidence>
<dbReference type="Proteomes" id="UP001497457">
    <property type="component" value="Chromosome 28b"/>
</dbReference>
<evidence type="ECO:0000256" key="4">
    <source>
        <dbReference type="ARBA" id="ARBA00022860"/>
    </source>
</evidence>
<reference evidence="9" key="1">
    <citation type="submission" date="2024-10" db="EMBL/GenBank/DDBJ databases">
        <authorList>
            <person name="Ryan C."/>
        </authorList>
    </citation>
    <scope>NUCLEOTIDE SEQUENCE [LARGE SCALE GENOMIC DNA]</scope>
</reference>
<dbReference type="InterPro" id="IPR025064">
    <property type="entry name" value="DUF4005"/>
</dbReference>
<sequence length="578" mass="62376">MGKKGATSWLTAVKRAFRSPSKDDSTSPARKASRLREDSPAAEPDDDKGKRERRRWLFRRSSSPSPSPAPPPAASDHHPHHPRPHHPHQPAVTEEQRHAIALAVATAATAEAAVATAHAAAEVVRLTRPPTAAGNHHHTTSANSVREEHYAAVVIQTAFRGYLARRALRALRGLVKLQALVRGHNVRKQANMTLRCMQALVRVQARVRDQRMRLSQDSMSMSLSGVGGAAGAAPCGSSKSLSSYSVDTSAFWGDSNSKYTHDYADRRSVERSRDGSSFAAADDWDDRPRTIEEIQAMLQTRKDAALKRERALSYAFSHQLWRNPAPAAEEMEVDDGQQQPRWAERWMASRASFDTNRSTIRGAAAAGVAPARASMDHRGDPVKTLEIDTARPFSYSTPRRHAAPSSSPMHRAHGHHGHSPVTPSPAKARPPIQVRSASPRVDRGGGGGGSYTPSLHSQRHAASAAVPNYMAATESAKARVRSQSAPRQRPATPERDRLVTGFGGGGGGSAAKKRLSFPAQAAVDAYAQSLRSPSFKSAAGRFSSEQRSTVSSSCAESVAGGDVVVSPSSTTDLRRWLR</sequence>
<proteinExistence type="inferred from homology"/>
<evidence type="ECO:0000256" key="3">
    <source>
        <dbReference type="ARBA" id="ARBA00022737"/>
    </source>
</evidence>
<dbReference type="Pfam" id="PF00612">
    <property type="entry name" value="IQ"/>
    <property type="match status" value="2"/>
</dbReference>
<dbReference type="AlphaFoldDB" id="A0ABC9BW19"/>
<comment type="subcellular location">
    <subcellularLocation>
        <location evidence="1">Cytoplasm</location>
    </subcellularLocation>
</comment>
<keyword evidence="10" id="KW-1185">Reference proteome</keyword>
<keyword evidence="2" id="KW-0963">Cytoplasm</keyword>
<dbReference type="GO" id="GO:0005737">
    <property type="term" value="C:cytoplasm"/>
    <property type="evidence" value="ECO:0007669"/>
    <property type="project" value="UniProtKB-SubCell"/>
</dbReference>
<dbReference type="Pfam" id="PF13178">
    <property type="entry name" value="DUF4005"/>
    <property type="match status" value="1"/>
</dbReference>
<feature type="compositionally biased region" description="Polar residues" evidence="7">
    <location>
        <begin position="543"/>
        <end position="555"/>
    </location>
</feature>
<evidence type="ECO:0000256" key="5">
    <source>
        <dbReference type="ARBA" id="ARBA00024341"/>
    </source>
</evidence>
<evidence type="ECO:0000313" key="9">
    <source>
        <dbReference type="EMBL" id="CAL5009651.1"/>
    </source>
</evidence>
<keyword evidence="4" id="KW-0112">Calmodulin-binding</keyword>